<reference evidence="3" key="1">
    <citation type="submission" date="2017-02" db="UniProtKB">
        <authorList>
            <consortium name="WormBaseParasite"/>
        </authorList>
    </citation>
    <scope>IDENTIFICATION</scope>
</reference>
<evidence type="ECO:0000313" key="1">
    <source>
        <dbReference type="EMBL" id="VDN08540.1"/>
    </source>
</evidence>
<sequence>MDDCVCTASDLRFGEQMTTIATDMKVCLGGFHSDAKTVVDKIIFRKNLNELKENRKIKPKVKVKDEFNDYKDVCILVDVVIPSEHH</sequence>
<evidence type="ECO:0000313" key="2">
    <source>
        <dbReference type="Proteomes" id="UP000276776"/>
    </source>
</evidence>
<keyword evidence="2" id="KW-1185">Reference proteome</keyword>
<evidence type="ECO:0000313" key="3">
    <source>
        <dbReference type="WBParaSite" id="TCLT_0001084001-mRNA-1"/>
    </source>
</evidence>
<dbReference type="OrthoDB" id="204949at2759"/>
<dbReference type="SUPFAM" id="SSF56235">
    <property type="entry name" value="N-terminal nucleophile aminohydrolases (Ntn hydrolases)"/>
    <property type="match status" value="1"/>
</dbReference>
<gene>
    <name evidence="1" type="ORF">TCLT_LOCUS10822</name>
</gene>
<name>A0A0N5DCC1_THECL</name>
<dbReference type="InterPro" id="IPR029055">
    <property type="entry name" value="Ntn_hydrolases_N"/>
</dbReference>
<reference evidence="1 2" key="2">
    <citation type="submission" date="2018-11" db="EMBL/GenBank/DDBJ databases">
        <authorList>
            <consortium name="Pathogen Informatics"/>
        </authorList>
    </citation>
    <scope>NUCLEOTIDE SEQUENCE [LARGE SCALE GENOMIC DNA]</scope>
</reference>
<protein>
    <submittedName>
        <fullName evidence="3">60S ribosomal protein L31</fullName>
    </submittedName>
</protein>
<dbReference type="AlphaFoldDB" id="A0A0N5DCC1"/>
<dbReference type="STRING" id="103827.A0A0N5DCC1"/>
<dbReference type="Proteomes" id="UP000276776">
    <property type="component" value="Unassembled WGS sequence"/>
</dbReference>
<accession>A0A0N5DCC1</accession>
<organism evidence="3">
    <name type="scientific">Thelazia callipaeda</name>
    <name type="common">Oriental eyeworm</name>
    <name type="synonym">Parasitic nematode</name>
    <dbReference type="NCBI Taxonomy" id="103827"/>
    <lineage>
        <taxon>Eukaryota</taxon>
        <taxon>Metazoa</taxon>
        <taxon>Ecdysozoa</taxon>
        <taxon>Nematoda</taxon>
        <taxon>Chromadorea</taxon>
        <taxon>Rhabditida</taxon>
        <taxon>Spirurina</taxon>
        <taxon>Spiruromorpha</taxon>
        <taxon>Thelazioidea</taxon>
        <taxon>Thelaziidae</taxon>
        <taxon>Thelazia</taxon>
    </lineage>
</organism>
<dbReference type="EMBL" id="UYYF01005403">
    <property type="protein sequence ID" value="VDN08540.1"/>
    <property type="molecule type" value="Genomic_DNA"/>
</dbReference>
<dbReference type="WBParaSite" id="TCLT_0001084001-mRNA-1">
    <property type="protein sequence ID" value="TCLT_0001084001-mRNA-1"/>
    <property type="gene ID" value="TCLT_0001084001"/>
</dbReference>
<proteinExistence type="predicted"/>